<dbReference type="AlphaFoldDB" id="A0A2Z7CD38"/>
<proteinExistence type="predicted"/>
<dbReference type="Proteomes" id="UP000250235">
    <property type="component" value="Unassembled WGS sequence"/>
</dbReference>
<feature type="region of interest" description="Disordered" evidence="1">
    <location>
        <begin position="111"/>
        <end position="136"/>
    </location>
</feature>
<sequence>MNENQCLAEIISPWTKSSASLQKLHGAMKLSGNKIGLGYESDESNIAETSTHPKLDRPKLQTMNFVKFSLGQSDESQTAAKPQNCQGRYCGVGYTALEKPRETWLTNQIEQIRGNPKSGGRKPKQLSHAFTRERQY</sequence>
<evidence type="ECO:0000313" key="2">
    <source>
        <dbReference type="EMBL" id="KZV43747.1"/>
    </source>
</evidence>
<evidence type="ECO:0000313" key="3">
    <source>
        <dbReference type="Proteomes" id="UP000250235"/>
    </source>
</evidence>
<organism evidence="2 3">
    <name type="scientific">Dorcoceras hygrometricum</name>
    <dbReference type="NCBI Taxonomy" id="472368"/>
    <lineage>
        <taxon>Eukaryota</taxon>
        <taxon>Viridiplantae</taxon>
        <taxon>Streptophyta</taxon>
        <taxon>Embryophyta</taxon>
        <taxon>Tracheophyta</taxon>
        <taxon>Spermatophyta</taxon>
        <taxon>Magnoliopsida</taxon>
        <taxon>eudicotyledons</taxon>
        <taxon>Gunneridae</taxon>
        <taxon>Pentapetalae</taxon>
        <taxon>asterids</taxon>
        <taxon>lamiids</taxon>
        <taxon>Lamiales</taxon>
        <taxon>Gesneriaceae</taxon>
        <taxon>Didymocarpoideae</taxon>
        <taxon>Trichosporeae</taxon>
        <taxon>Loxocarpinae</taxon>
        <taxon>Dorcoceras</taxon>
    </lineage>
</organism>
<name>A0A2Z7CD38_9LAMI</name>
<accession>A0A2Z7CD38</accession>
<reference evidence="2 3" key="1">
    <citation type="journal article" date="2015" name="Proc. Natl. Acad. Sci. U.S.A.">
        <title>The resurrection genome of Boea hygrometrica: A blueprint for survival of dehydration.</title>
        <authorList>
            <person name="Xiao L."/>
            <person name="Yang G."/>
            <person name="Zhang L."/>
            <person name="Yang X."/>
            <person name="Zhao S."/>
            <person name="Ji Z."/>
            <person name="Zhou Q."/>
            <person name="Hu M."/>
            <person name="Wang Y."/>
            <person name="Chen M."/>
            <person name="Xu Y."/>
            <person name="Jin H."/>
            <person name="Xiao X."/>
            <person name="Hu G."/>
            <person name="Bao F."/>
            <person name="Hu Y."/>
            <person name="Wan P."/>
            <person name="Li L."/>
            <person name="Deng X."/>
            <person name="Kuang T."/>
            <person name="Xiang C."/>
            <person name="Zhu J.K."/>
            <person name="Oliver M.J."/>
            <person name="He Y."/>
        </authorList>
    </citation>
    <scope>NUCLEOTIDE SEQUENCE [LARGE SCALE GENOMIC DNA]</scope>
    <source>
        <strain evidence="3">cv. XS01</strain>
    </source>
</reference>
<protein>
    <submittedName>
        <fullName evidence="2">Acylamino-acid-releasing enzyme-like</fullName>
    </submittedName>
</protein>
<dbReference type="EMBL" id="KQ997727">
    <property type="protein sequence ID" value="KZV43747.1"/>
    <property type="molecule type" value="Genomic_DNA"/>
</dbReference>
<keyword evidence="3" id="KW-1185">Reference proteome</keyword>
<gene>
    <name evidence="2" type="ORF">F511_43384</name>
</gene>
<evidence type="ECO:0000256" key="1">
    <source>
        <dbReference type="SAM" id="MobiDB-lite"/>
    </source>
</evidence>